<accession>A0A1H1QI01</accession>
<gene>
    <name evidence="1" type="ORF">SAMN05444158_1413</name>
</gene>
<organism evidence="1 2">
    <name type="scientific">Bradyrhizobium canariense</name>
    <dbReference type="NCBI Taxonomy" id="255045"/>
    <lineage>
        <taxon>Bacteria</taxon>
        <taxon>Pseudomonadati</taxon>
        <taxon>Pseudomonadota</taxon>
        <taxon>Alphaproteobacteria</taxon>
        <taxon>Hyphomicrobiales</taxon>
        <taxon>Nitrobacteraceae</taxon>
        <taxon>Bradyrhizobium</taxon>
    </lineage>
</organism>
<proteinExistence type="predicted"/>
<dbReference type="AlphaFoldDB" id="A0A1H1QI01"/>
<reference evidence="2" key="1">
    <citation type="submission" date="2016-10" db="EMBL/GenBank/DDBJ databases">
        <authorList>
            <person name="Varghese N."/>
            <person name="Submissions S."/>
        </authorList>
    </citation>
    <scope>NUCLEOTIDE SEQUENCE [LARGE SCALE GENOMIC DNA]</scope>
    <source>
        <strain evidence="2">GAS369</strain>
    </source>
</reference>
<evidence type="ECO:0000313" key="2">
    <source>
        <dbReference type="Proteomes" id="UP000243904"/>
    </source>
</evidence>
<name>A0A1H1QI01_9BRAD</name>
<dbReference type="Proteomes" id="UP000243904">
    <property type="component" value="Chromosome I"/>
</dbReference>
<sequence length="246" mass="26819">MGPEPPGHQPSLDGLLPVFGRNTKPSAVSFYAERIHARLSAQTSSPAAKTGALTIRGRASRTIAALQSLPAAPPALGLRLQRPCSAMAGSSSSPIWRKVRWMPRALSWNRCAPMPRNASSWMLPAKPARSPDLMAASMGSARSEARRSRMIRCVQNGSARSRSGVMRHRMRSLARRYSCWTTRRRASSPGISSTWMAALPRPDICLSGRSGQGLADPRAMAKQQDLATSLCNLYGYKYSIFGYKSM</sequence>
<dbReference type="EMBL" id="LT629750">
    <property type="protein sequence ID" value="SDS23098.1"/>
    <property type="molecule type" value="Genomic_DNA"/>
</dbReference>
<protein>
    <submittedName>
        <fullName evidence="1">Uncharacterized protein</fullName>
    </submittedName>
</protein>
<evidence type="ECO:0000313" key="1">
    <source>
        <dbReference type="EMBL" id="SDS23098.1"/>
    </source>
</evidence>
<keyword evidence="2" id="KW-1185">Reference proteome</keyword>